<organism evidence="1 2">
    <name type="scientific">Cerrena zonata</name>
    <dbReference type="NCBI Taxonomy" id="2478898"/>
    <lineage>
        <taxon>Eukaryota</taxon>
        <taxon>Fungi</taxon>
        <taxon>Dikarya</taxon>
        <taxon>Basidiomycota</taxon>
        <taxon>Agaricomycotina</taxon>
        <taxon>Agaricomycetes</taxon>
        <taxon>Polyporales</taxon>
        <taxon>Cerrenaceae</taxon>
        <taxon>Cerrena</taxon>
    </lineage>
</organism>
<evidence type="ECO:0008006" key="3">
    <source>
        <dbReference type="Google" id="ProtNLM"/>
    </source>
</evidence>
<dbReference type="Gene3D" id="3.40.390.10">
    <property type="entry name" value="Collagenase (Catalytic Domain)"/>
    <property type="match status" value="1"/>
</dbReference>
<dbReference type="SUPFAM" id="SSF55486">
    <property type="entry name" value="Metalloproteases ('zincins'), catalytic domain"/>
    <property type="match status" value="1"/>
</dbReference>
<dbReference type="GO" id="GO:0008237">
    <property type="term" value="F:metallopeptidase activity"/>
    <property type="evidence" value="ECO:0007669"/>
    <property type="project" value="InterPro"/>
</dbReference>
<reference evidence="1 2" key="1">
    <citation type="submission" date="2022-09" db="EMBL/GenBank/DDBJ databases">
        <authorList>
            <person name="Palmer J.M."/>
        </authorList>
    </citation>
    <scope>NUCLEOTIDE SEQUENCE [LARGE SCALE GENOMIC DNA]</scope>
    <source>
        <strain evidence="1 2">DSM 7382</strain>
    </source>
</reference>
<name>A0AAW0FB09_9APHY</name>
<sequence length="186" mass="21125">MSSSTIAYACGCALNSCLSTHEFRCILHDIGHMLGFVHEHQSPSRVTQVTYNDQATVLYYADIWSPLKVERSVLRIHAEERLAAYSPFDDISIMLYEIPPSTNDEGRHFPRPTTLSPIDKAFATLMYPPNPSANLDVLKNCLTLAGVPPPSQREILEVREPHQFRAKFTQWNRNARVAYRVRNHSA</sequence>
<comment type="caution">
    <text evidence="1">The sequence shown here is derived from an EMBL/GenBank/DDBJ whole genome shotgun (WGS) entry which is preliminary data.</text>
</comment>
<keyword evidence="2" id="KW-1185">Reference proteome</keyword>
<proteinExistence type="predicted"/>
<evidence type="ECO:0000313" key="1">
    <source>
        <dbReference type="EMBL" id="KAK7677651.1"/>
    </source>
</evidence>
<dbReference type="EMBL" id="JASBNA010000084">
    <property type="protein sequence ID" value="KAK7677651.1"/>
    <property type="molecule type" value="Genomic_DNA"/>
</dbReference>
<gene>
    <name evidence="1" type="ORF">QCA50_019342</name>
</gene>
<dbReference type="InterPro" id="IPR024079">
    <property type="entry name" value="MetalloPept_cat_dom_sf"/>
</dbReference>
<dbReference type="AlphaFoldDB" id="A0AAW0FB09"/>
<protein>
    <recommendedName>
        <fullName evidence="3">Metalloendopeptidase</fullName>
    </recommendedName>
</protein>
<dbReference type="Proteomes" id="UP001385951">
    <property type="component" value="Unassembled WGS sequence"/>
</dbReference>
<evidence type="ECO:0000313" key="2">
    <source>
        <dbReference type="Proteomes" id="UP001385951"/>
    </source>
</evidence>
<accession>A0AAW0FB09</accession>